<dbReference type="GO" id="GO:0016579">
    <property type="term" value="P:protein deubiquitination"/>
    <property type="evidence" value="ECO:0007669"/>
    <property type="project" value="InterPro"/>
</dbReference>
<feature type="non-terminal residue" evidence="4">
    <location>
        <position position="1"/>
    </location>
</feature>
<dbReference type="SUPFAM" id="SSF54001">
    <property type="entry name" value="Cysteine proteinases"/>
    <property type="match status" value="1"/>
</dbReference>
<dbReference type="PANTHER" id="PTHR21646">
    <property type="entry name" value="UBIQUITIN CARBOXYL-TERMINAL HYDROLASE"/>
    <property type="match status" value="1"/>
</dbReference>
<evidence type="ECO:0000313" key="6">
    <source>
        <dbReference type="Proteomes" id="UP000677228"/>
    </source>
</evidence>
<protein>
    <recommendedName>
        <fullName evidence="2">Ubiquitin carboxyl-terminal hydrolase</fullName>
        <ecNumber evidence="2">3.4.19.12</ecNumber>
    </recommendedName>
</protein>
<dbReference type="Proteomes" id="UP000682733">
    <property type="component" value="Unassembled WGS sequence"/>
</dbReference>
<proteinExistence type="inferred from homology"/>
<keyword evidence="2" id="KW-0833">Ubl conjugation pathway</keyword>
<comment type="similarity">
    <text evidence="2">Belongs to the peptidase C19 family.</text>
</comment>
<comment type="catalytic activity">
    <reaction evidence="1 2">
        <text>Thiol-dependent hydrolysis of ester, thioester, amide, peptide and isopeptide bonds formed by the C-terminal Gly of ubiquitin (a 76-residue protein attached to proteins as an intracellular targeting signal).</text>
        <dbReference type="EC" id="3.4.19.12"/>
    </reaction>
</comment>
<gene>
    <name evidence="4" type="ORF">OVA965_LOCUS38345</name>
    <name evidence="5" type="ORF">TMI583_LOCUS39525</name>
</gene>
<keyword evidence="2" id="KW-0788">Thiol protease</keyword>
<dbReference type="GO" id="GO:0004843">
    <property type="term" value="F:cysteine-type deubiquitinase activity"/>
    <property type="evidence" value="ECO:0007669"/>
    <property type="project" value="UniProtKB-UniRule"/>
</dbReference>
<evidence type="ECO:0000259" key="3">
    <source>
        <dbReference type="PROSITE" id="PS50235"/>
    </source>
</evidence>
<keyword evidence="2" id="KW-0378">Hydrolase</keyword>
<reference evidence="4" key="1">
    <citation type="submission" date="2021-02" db="EMBL/GenBank/DDBJ databases">
        <authorList>
            <person name="Nowell W R."/>
        </authorList>
    </citation>
    <scope>NUCLEOTIDE SEQUENCE</scope>
</reference>
<dbReference type="EMBL" id="CAJNOK010037735">
    <property type="protein sequence ID" value="CAF1532830.1"/>
    <property type="molecule type" value="Genomic_DNA"/>
</dbReference>
<evidence type="ECO:0000256" key="1">
    <source>
        <dbReference type="ARBA" id="ARBA00000707"/>
    </source>
</evidence>
<evidence type="ECO:0000256" key="2">
    <source>
        <dbReference type="RuleBase" id="RU366025"/>
    </source>
</evidence>
<dbReference type="GO" id="GO:0006508">
    <property type="term" value="P:proteolysis"/>
    <property type="evidence" value="ECO:0007669"/>
    <property type="project" value="UniProtKB-KW"/>
</dbReference>
<sequence>TLRLCEKAFSKKHFSCLFDLPLSSTIKYLKQKSIDKLQLYSIDEMKTTLFVYDDNKKWTEYDNSLDDCTLQELHFKDSTWISIDYSDTDIKNNNEINKITHTENGKKSDHSPSPRQRYPPGLCGLTNSGNTCYMNSALQCLSNIPALTDYYLNLSSPNDDGDKDNRSVTDVYTQLVKQIWSGDKSSLTPKRLKKAISKQAVTFADNRQKDSHEFMILLLNTLEAEAQQPSIIDRLFHGQIASTVTCQNCQSIEITQELISFLPLSIDNQETFEICYIKFNGDQQQIFIDIAIRPFTTTVSVLIDQFIRVYNPNLHRDQLSASKLDNNNQILYNYKTIEYLDSIHENRIALFQRPIIKDRHEQTYIQCLFINTRTGNPFRPPVFLLRSKYHCISTDFEEYIQKIIKYLSKTILDDKSSSKIEYKLYWSDDSKQIYNLRFDKASRLYSIDSIIISFSSTFIRQYQLKQDEKIIPWTPSTTSHLTLDKLLKNFFKEDVLDGDYDCSKCKKKTQAKQKTQLCLPLPQILIIQLKRFTYDQCSSDKIDILIEYPVYNLNLNHYAIVSEETDETYDLIAISNHSGLLSFGHYVTYAKNNQTQKWYLFNDDSIQEIDEHELITKNAYILIYMKKQNKSLLPSSLSPITTDEQSKTVG</sequence>
<feature type="domain" description="USP" evidence="3">
    <location>
        <begin position="123"/>
        <end position="627"/>
    </location>
</feature>
<dbReference type="Proteomes" id="UP000677228">
    <property type="component" value="Unassembled WGS sequence"/>
</dbReference>
<dbReference type="InterPro" id="IPR001394">
    <property type="entry name" value="Peptidase_C19_UCH"/>
</dbReference>
<name>A0A8S2FQ82_9BILA</name>
<dbReference type="InterPro" id="IPR028889">
    <property type="entry name" value="USP"/>
</dbReference>
<comment type="caution">
    <text evidence="4">The sequence shown here is derived from an EMBL/GenBank/DDBJ whole genome shotgun (WGS) entry which is preliminary data.</text>
</comment>
<evidence type="ECO:0000313" key="5">
    <source>
        <dbReference type="EMBL" id="CAF4320109.1"/>
    </source>
</evidence>
<dbReference type="PROSITE" id="PS50235">
    <property type="entry name" value="USP_3"/>
    <property type="match status" value="1"/>
</dbReference>
<dbReference type="EMBL" id="CAJOBA010059994">
    <property type="protein sequence ID" value="CAF4320109.1"/>
    <property type="molecule type" value="Genomic_DNA"/>
</dbReference>
<dbReference type="Gene3D" id="3.90.70.10">
    <property type="entry name" value="Cysteine proteinases"/>
    <property type="match status" value="2"/>
</dbReference>
<dbReference type="InterPro" id="IPR018200">
    <property type="entry name" value="USP_CS"/>
</dbReference>
<organism evidence="4 6">
    <name type="scientific">Didymodactylos carnosus</name>
    <dbReference type="NCBI Taxonomy" id="1234261"/>
    <lineage>
        <taxon>Eukaryota</taxon>
        <taxon>Metazoa</taxon>
        <taxon>Spiralia</taxon>
        <taxon>Gnathifera</taxon>
        <taxon>Rotifera</taxon>
        <taxon>Eurotatoria</taxon>
        <taxon>Bdelloidea</taxon>
        <taxon>Philodinida</taxon>
        <taxon>Philodinidae</taxon>
        <taxon>Didymodactylos</taxon>
    </lineage>
</organism>
<keyword evidence="2" id="KW-0645">Protease</keyword>
<dbReference type="PROSITE" id="PS00972">
    <property type="entry name" value="USP_1"/>
    <property type="match status" value="1"/>
</dbReference>
<dbReference type="PROSITE" id="PS00973">
    <property type="entry name" value="USP_2"/>
    <property type="match status" value="1"/>
</dbReference>
<accession>A0A8S2FQ82</accession>
<dbReference type="Pfam" id="PF00443">
    <property type="entry name" value="UCH"/>
    <property type="match status" value="1"/>
</dbReference>
<evidence type="ECO:0000313" key="4">
    <source>
        <dbReference type="EMBL" id="CAF1532830.1"/>
    </source>
</evidence>
<dbReference type="EC" id="3.4.19.12" evidence="2"/>
<dbReference type="InterPro" id="IPR050185">
    <property type="entry name" value="Ub_carboxyl-term_hydrolase"/>
</dbReference>
<dbReference type="InterPro" id="IPR038765">
    <property type="entry name" value="Papain-like_cys_pep_sf"/>
</dbReference>
<dbReference type="AlphaFoldDB" id="A0A8S2FQ82"/>